<dbReference type="RefSeq" id="WP_181755478.1">
    <property type="nucleotide sequence ID" value="NZ_JACEOG010000001.1"/>
</dbReference>
<gene>
    <name evidence="1" type="ORF">H1W00_09475</name>
</gene>
<accession>A0A838XIB2</accession>
<evidence type="ECO:0000313" key="2">
    <source>
        <dbReference type="Proteomes" id="UP000550354"/>
    </source>
</evidence>
<sequence>MDALGFDLAVNDEGTESEDDASWIAESGAEAGWGCTRFGVTRWGVTLYYRRLAFDVATFCGG</sequence>
<dbReference type="Proteomes" id="UP000550354">
    <property type="component" value="Unassembled WGS sequence"/>
</dbReference>
<evidence type="ECO:0000313" key="1">
    <source>
        <dbReference type="EMBL" id="MBA4608701.1"/>
    </source>
</evidence>
<name>A0A838XIB2_9ACTN</name>
<proteinExistence type="predicted"/>
<reference evidence="1 2" key="1">
    <citation type="submission" date="2020-07" db="EMBL/GenBank/DDBJ databases">
        <title>Draft genome and description of Aeromicrobium phoceense strain Marseille-Q0843 isolated from healthy skin swab.</title>
        <authorList>
            <person name="Boxberger M."/>
            <person name="La Scola B."/>
        </authorList>
    </citation>
    <scope>NUCLEOTIDE SEQUENCE [LARGE SCALE GENOMIC DNA]</scope>
    <source>
        <strain evidence="1 2">Marseille-Q0843</strain>
    </source>
</reference>
<comment type="caution">
    <text evidence="1">The sequence shown here is derived from an EMBL/GenBank/DDBJ whole genome shotgun (WGS) entry which is preliminary data.</text>
</comment>
<organism evidence="1 2">
    <name type="scientific">Aeromicrobium phoceense</name>
    <dbReference type="NCBI Taxonomy" id="2754045"/>
    <lineage>
        <taxon>Bacteria</taxon>
        <taxon>Bacillati</taxon>
        <taxon>Actinomycetota</taxon>
        <taxon>Actinomycetes</taxon>
        <taxon>Propionibacteriales</taxon>
        <taxon>Nocardioidaceae</taxon>
        <taxon>Aeromicrobium</taxon>
    </lineage>
</organism>
<dbReference type="EMBL" id="JACEOG010000001">
    <property type="protein sequence ID" value="MBA4608701.1"/>
    <property type="molecule type" value="Genomic_DNA"/>
</dbReference>
<protein>
    <submittedName>
        <fullName evidence="1">Uncharacterized protein</fullName>
    </submittedName>
</protein>
<keyword evidence="2" id="KW-1185">Reference proteome</keyword>
<dbReference type="AlphaFoldDB" id="A0A838XIB2"/>